<gene>
    <name evidence="7" type="ORF">GGI25_005158</name>
</gene>
<dbReference type="GO" id="GO:0016929">
    <property type="term" value="F:deSUMOylase activity"/>
    <property type="evidence" value="ECO:0007669"/>
    <property type="project" value="TreeGrafter"/>
</dbReference>
<evidence type="ECO:0000313" key="8">
    <source>
        <dbReference type="Proteomes" id="UP001151518"/>
    </source>
</evidence>
<comment type="caution">
    <text evidence="7">The sequence shown here is derived from an EMBL/GenBank/DDBJ whole genome shotgun (WGS) entry which is preliminary data.</text>
</comment>
<dbReference type="OrthoDB" id="1939479at2759"/>
<evidence type="ECO:0000313" key="7">
    <source>
        <dbReference type="EMBL" id="KAJ2672396.1"/>
    </source>
</evidence>
<dbReference type="GO" id="GO:0005634">
    <property type="term" value="C:nucleus"/>
    <property type="evidence" value="ECO:0007669"/>
    <property type="project" value="TreeGrafter"/>
</dbReference>
<dbReference type="PANTHER" id="PTHR12606:SF141">
    <property type="entry name" value="GH15225P-RELATED"/>
    <property type="match status" value="1"/>
</dbReference>
<keyword evidence="3" id="KW-0378">Hydrolase</keyword>
<evidence type="ECO:0000256" key="2">
    <source>
        <dbReference type="ARBA" id="ARBA00022670"/>
    </source>
</evidence>
<accession>A0A9W8G553</accession>
<protein>
    <recommendedName>
        <fullName evidence="6">Ubiquitin-like protease family profile domain-containing protein</fullName>
    </recommendedName>
</protein>
<dbReference type="Gene3D" id="3.40.395.10">
    <property type="entry name" value="Adenoviral Proteinase, Chain A"/>
    <property type="match status" value="1"/>
</dbReference>
<organism evidence="7 8">
    <name type="scientific">Coemansia spiralis</name>
    <dbReference type="NCBI Taxonomy" id="417178"/>
    <lineage>
        <taxon>Eukaryota</taxon>
        <taxon>Fungi</taxon>
        <taxon>Fungi incertae sedis</taxon>
        <taxon>Zoopagomycota</taxon>
        <taxon>Kickxellomycotina</taxon>
        <taxon>Kickxellomycetes</taxon>
        <taxon>Kickxellales</taxon>
        <taxon>Kickxellaceae</taxon>
        <taxon>Coemansia</taxon>
    </lineage>
</organism>
<dbReference type="PANTHER" id="PTHR12606">
    <property type="entry name" value="SENTRIN/SUMO-SPECIFIC PROTEASE"/>
    <property type="match status" value="1"/>
</dbReference>
<dbReference type="GO" id="GO:0016926">
    <property type="term" value="P:protein desumoylation"/>
    <property type="evidence" value="ECO:0007669"/>
    <property type="project" value="TreeGrafter"/>
</dbReference>
<dbReference type="InterPro" id="IPR038765">
    <property type="entry name" value="Papain-like_cys_pep_sf"/>
</dbReference>
<dbReference type="GO" id="GO:0080090">
    <property type="term" value="P:regulation of primary metabolic process"/>
    <property type="evidence" value="ECO:0007669"/>
    <property type="project" value="UniProtKB-ARBA"/>
</dbReference>
<feature type="domain" description="Ubiquitin-like protease family profile" evidence="6">
    <location>
        <begin position="327"/>
        <end position="490"/>
    </location>
</feature>
<name>A0A9W8G553_9FUNG</name>
<feature type="region of interest" description="Disordered" evidence="5">
    <location>
        <begin position="1"/>
        <end position="22"/>
    </location>
</feature>
<dbReference type="InterPro" id="IPR003653">
    <property type="entry name" value="Peptidase_C48_C"/>
</dbReference>
<evidence type="ECO:0000256" key="4">
    <source>
        <dbReference type="ARBA" id="ARBA00022807"/>
    </source>
</evidence>
<reference evidence="7" key="1">
    <citation type="submission" date="2022-07" db="EMBL/GenBank/DDBJ databases">
        <title>Phylogenomic reconstructions and comparative analyses of Kickxellomycotina fungi.</title>
        <authorList>
            <person name="Reynolds N.K."/>
            <person name="Stajich J.E."/>
            <person name="Barry K."/>
            <person name="Grigoriev I.V."/>
            <person name="Crous P."/>
            <person name="Smith M.E."/>
        </authorList>
    </citation>
    <scope>NUCLEOTIDE SEQUENCE</scope>
    <source>
        <strain evidence="7">NRRL 3115</strain>
    </source>
</reference>
<dbReference type="Pfam" id="PF02902">
    <property type="entry name" value="Peptidase_C48"/>
    <property type="match status" value="1"/>
</dbReference>
<comment type="similarity">
    <text evidence="1">Belongs to the peptidase C48 family.</text>
</comment>
<keyword evidence="2" id="KW-0645">Protease</keyword>
<evidence type="ECO:0000256" key="1">
    <source>
        <dbReference type="ARBA" id="ARBA00005234"/>
    </source>
</evidence>
<dbReference type="AlphaFoldDB" id="A0A9W8G553"/>
<evidence type="ECO:0000256" key="3">
    <source>
        <dbReference type="ARBA" id="ARBA00022801"/>
    </source>
</evidence>
<dbReference type="FunFam" id="3.40.395.10:FF:000001">
    <property type="entry name" value="Sentrin-specific protease 1"/>
    <property type="match status" value="1"/>
</dbReference>
<dbReference type="GO" id="GO:0006508">
    <property type="term" value="P:proteolysis"/>
    <property type="evidence" value="ECO:0007669"/>
    <property type="project" value="UniProtKB-KW"/>
</dbReference>
<dbReference type="GO" id="GO:0060255">
    <property type="term" value="P:regulation of macromolecule metabolic process"/>
    <property type="evidence" value="ECO:0007669"/>
    <property type="project" value="UniProtKB-ARBA"/>
</dbReference>
<dbReference type="PROSITE" id="PS50600">
    <property type="entry name" value="ULP_PROTEASE"/>
    <property type="match status" value="1"/>
</dbReference>
<evidence type="ECO:0000256" key="5">
    <source>
        <dbReference type="SAM" id="MobiDB-lite"/>
    </source>
</evidence>
<dbReference type="Proteomes" id="UP001151518">
    <property type="component" value="Unassembled WGS sequence"/>
</dbReference>
<dbReference type="SUPFAM" id="SSF54001">
    <property type="entry name" value="Cysteine proteinases"/>
    <property type="match status" value="1"/>
</dbReference>
<proteinExistence type="inferred from homology"/>
<evidence type="ECO:0000259" key="6">
    <source>
        <dbReference type="PROSITE" id="PS50600"/>
    </source>
</evidence>
<dbReference type="EMBL" id="JANBTW010000084">
    <property type="protein sequence ID" value="KAJ2672396.1"/>
    <property type="molecule type" value="Genomic_DNA"/>
</dbReference>
<keyword evidence="4" id="KW-0788">Thiol protease</keyword>
<sequence length="524" mass="58736">MQNVNKRTRTPETCDMPGGFPGRQKITKSEICSNSTDNASYNGPGAWIVSCLLSPLRAAKGWLSGAPQENRQVHAYSKQNGQHISASSCSQYRKQNHRRLQSRRRPLASIGKKSYRKSLLGYSSQLSVAGAGAGATGARRKRINSALVREYTSPSVSNWLRSNTTPTTNSSAFYEGTPVPSQISADDGLDDTNSILTVDSSLTECRGRYLSDDNVGMQFGFGSDTAKINMPYVRFSKNRSSIITNKIGTADEWIVRLRKKIEETLSVTAPSAHILTPAYDRVCKEESDFDTRLEKARQKMAFTLPSDAQLVIRKANASSFTTEINNVPVSAHDISTLGDGKWLNDEVINFYMQLIISRSEKNPALPKVHAFNTFFFSTLRESGYARVRRWTRRIKLFEKDLVIVPVHLGVHWCCAVVDFRHKTIKYYDALLGDNQEALELLMDYLHEECKDKCKEGFDSSGWSMECDKQVPRQKNGYDCGVFAITFAEYVSRNASFAFSQAHCSFLRKKITYEIATQSLTSTIV</sequence>